<reference evidence="4" key="1">
    <citation type="journal article" date="2024" name="IScience">
        <title>Strigolactones Initiate the Formation of Haustorium-like Structures in Castilleja.</title>
        <authorList>
            <person name="Buerger M."/>
            <person name="Peterson D."/>
            <person name="Chory J."/>
        </authorList>
    </citation>
    <scope>NUCLEOTIDE SEQUENCE [LARGE SCALE GENOMIC DNA]</scope>
</reference>
<dbReference type="AlphaFoldDB" id="A0ABD3D0R7"/>
<comment type="caution">
    <text evidence="3">The sequence shown here is derived from an EMBL/GenBank/DDBJ whole genome shotgun (WGS) entry which is preliminary data.</text>
</comment>
<evidence type="ECO:0000256" key="1">
    <source>
        <dbReference type="SAM" id="MobiDB-lite"/>
    </source>
</evidence>
<dbReference type="PANTHER" id="PTHR33127">
    <property type="entry name" value="TRANSMEMBRANE PROTEIN"/>
    <property type="match status" value="1"/>
</dbReference>
<organism evidence="3 4">
    <name type="scientific">Castilleja foliolosa</name>
    <dbReference type="NCBI Taxonomy" id="1961234"/>
    <lineage>
        <taxon>Eukaryota</taxon>
        <taxon>Viridiplantae</taxon>
        <taxon>Streptophyta</taxon>
        <taxon>Embryophyta</taxon>
        <taxon>Tracheophyta</taxon>
        <taxon>Spermatophyta</taxon>
        <taxon>Magnoliopsida</taxon>
        <taxon>eudicotyledons</taxon>
        <taxon>Gunneridae</taxon>
        <taxon>Pentapetalae</taxon>
        <taxon>asterids</taxon>
        <taxon>lamiids</taxon>
        <taxon>Lamiales</taxon>
        <taxon>Orobanchaceae</taxon>
        <taxon>Pedicularideae</taxon>
        <taxon>Castillejinae</taxon>
        <taxon>Castilleja</taxon>
    </lineage>
</organism>
<proteinExistence type="predicted"/>
<dbReference type="Proteomes" id="UP001632038">
    <property type="component" value="Unassembled WGS sequence"/>
</dbReference>
<keyword evidence="4" id="KW-1185">Reference proteome</keyword>
<accession>A0ABD3D0R7</accession>
<evidence type="ECO:0000313" key="4">
    <source>
        <dbReference type="Proteomes" id="UP001632038"/>
    </source>
</evidence>
<feature type="compositionally biased region" description="Basic and acidic residues" evidence="1">
    <location>
        <begin position="1"/>
        <end position="20"/>
    </location>
</feature>
<sequence length="326" mass="37438">MGEKKMIKKEIKSPSKKKAEPPAVVPSRNMIKCIIRSYSMHISCPSFSSNFEKFFTIWRNTSGSGVITKSWISSRCTHQIWPQLVETNISPKDISNCISNYDRVHYCRELKNIPLRMSVGSKRGNRVLITGISFPAFVFDDRRYYCKWTTRDCRITDPYSCCDSYMEFTNVIRLNEKIYAISRQGSLALIEYDDDSVSYEITALGRSRVVPYCQVSKNFREYLLKYEGEIYVVFLLSRFSINVVDNVEVLRLDKSRLLFEKVDRLVGDAMFFVQDNRSMGISASLLGCSKGSNCVYFTHDKANGSWFVYDMISGCISTTPGPEIDL</sequence>
<evidence type="ECO:0000313" key="3">
    <source>
        <dbReference type="EMBL" id="KAL3635399.1"/>
    </source>
</evidence>
<dbReference type="PANTHER" id="PTHR33127:SF69">
    <property type="entry name" value="OS09G0340800 PROTEIN"/>
    <property type="match status" value="1"/>
</dbReference>
<dbReference type="Pfam" id="PF03478">
    <property type="entry name" value="Beta-prop_KIB1-4"/>
    <property type="match status" value="1"/>
</dbReference>
<name>A0ABD3D0R7_9LAMI</name>
<dbReference type="EMBL" id="JAVIJP010000027">
    <property type="protein sequence ID" value="KAL3635399.1"/>
    <property type="molecule type" value="Genomic_DNA"/>
</dbReference>
<feature type="domain" description="KIB1-4 beta-propeller" evidence="2">
    <location>
        <begin position="146"/>
        <end position="310"/>
    </location>
</feature>
<feature type="region of interest" description="Disordered" evidence="1">
    <location>
        <begin position="1"/>
        <end position="22"/>
    </location>
</feature>
<protein>
    <recommendedName>
        <fullName evidence="2">KIB1-4 beta-propeller domain-containing protein</fullName>
    </recommendedName>
</protein>
<dbReference type="InterPro" id="IPR005174">
    <property type="entry name" value="KIB1-4_b-propeller"/>
</dbReference>
<gene>
    <name evidence="3" type="ORF">CASFOL_019946</name>
</gene>
<evidence type="ECO:0000259" key="2">
    <source>
        <dbReference type="Pfam" id="PF03478"/>
    </source>
</evidence>